<reference evidence="5" key="1">
    <citation type="submission" date="2020-05" db="EMBL/GenBank/DDBJ databases">
        <authorList>
            <person name="Chiriac C."/>
            <person name="Salcher M."/>
            <person name="Ghai R."/>
            <person name="Kavagutti S V."/>
        </authorList>
    </citation>
    <scope>NUCLEOTIDE SEQUENCE</scope>
</reference>
<feature type="region of interest" description="Disordered" evidence="3">
    <location>
        <begin position="1"/>
        <end position="25"/>
    </location>
</feature>
<evidence type="ECO:0000256" key="2">
    <source>
        <dbReference type="ARBA" id="ARBA00022840"/>
    </source>
</evidence>
<keyword evidence="1" id="KW-0547">Nucleotide-binding</keyword>
<evidence type="ECO:0000256" key="3">
    <source>
        <dbReference type="SAM" id="MobiDB-lite"/>
    </source>
</evidence>
<dbReference type="Pfam" id="PF07728">
    <property type="entry name" value="AAA_5"/>
    <property type="match status" value="1"/>
</dbReference>
<dbReference type="GO" id="GO:0016887">
    <property type="term" value="F:ATP hydrolysis activity"/>
    <property type="evidence" value="ECO:0007669"/>
    <property type="project" value="InterPro"/>
</dbReference>
<sequence>MKMMDTDCSTGLAEDDDSEVVAPVAPSPKEKVEDLVKKALKDALDKRKKAESGETITTEVPAVEEPVEIKDICVTLECAENQVLFNKLLKFKIDVDFPVTLFKDEDWSESIRAFIPKVDPDYVLVRDHAEAILRAWEANEKVLIYGPTGAGKSSIVQQLCAITHRPFLRTNCTGDMDTSMIFGQLTAKDGSTVWIDGTVTEAVRQGAVWAWDEWDVTPPEISMGLQWLLEEDGKLFLKEMPGSSTEKFITPHKDFRLVAIGNTQGQGDDTGNHAGTTVQNTATLDRFGTCIRVGYLSESVEIKMLTKKWGKYITDPVASGLVKLANLIRQGYTSNQLTLTMSPRALLNICKKMSMGLSTADAFQLVYVNKLGETHQKVVKELYRKIYGTK</sequence>
<gene>
    <name evidence="5" type="ORF">UFOVP1590_44</name>
</gene>
<accession>A0A6J5SPQ0</accession>
<evidence type="ECO:0000313" key="5">
    <source>
        <dbReference type="EMBL" id="CAB4217403.1"/>
    </source>
</evidence>
<protein>
    <submittedName>
        <fullName evidence="5">COG0714 MoxR-like ATPases</fullName>
    </submittedName>
</protein>
<dbReference type="SUPFAM" id="SSF52540">
    <property type="entry name" value="P-loop containing nucleoside triphosphate hydrolases"/>
    <property type="match status" value="1"/>
</dbReference>
<organism evidence="5">
    <name type="scientific">uncultured Caudovirales phage</name>
    <dbReference type="NCBI Taxonomy" id="2100421"/>
    <lineage>
        <taxon>Viruses</taxon>
        <taxon>Duplodnaviria</taxon>
        <taxon>Heunggongvirae</taxon>
        <taxon>Uroviricota</taxon>
        <taxon>Caudoviricetes</taxon>
        <taxon>Peduoviridae</taxon>
        <taxon>Maltschvirus</taxon>
        <taxon>Maltschvirus maltsch</taxon>
    </lineage>
</organism>
<keyword evidence="2" id="KW-0067">ATP-binding</keyword>
<proteinExistence type="predicted"/>
<dbReference type="InterPro" id="IPR027417">
    <property type="entry name" value="P-loop_NTPase"/>
</dbReference>
<name>A0A6J5SPQ0_9CAUD</name>
<dbReference type="GO" id="GO:0030687">
    <property type="term" value="C:preribosome, large subunit precursor"/>
    <property type="evidence" value="ECO:0007669"/>
    <property type="project" value="TreeGrafter"/>
</dbReference>
<dbReference type="EMBL" id="LR797443">
    <property type="protein sequence ID" value="CAB4217403.1"/>
    <property type="molecule type" value="Genomic_DNA"/>
</dbReference>
<dbReference type="PANTHER" id="PTHR48103">
    <property type="entry name" value="MIDASIN-RELATED"/>
    <property type="match status" value="1"/>
</dbReference>
<dbReference type="GO" id="GO:0005524">
    <property type="term" value="F:ATP binding"/>
    <property type="evidence" value="ECO:0007669"/>
    <property type="project" value="UniProtKB-KW"/>
</dbReference>
<feature type="domain" description="ATPase dynein-related AAA" evidence="4">
    <location>
        <begin position="142"/>
        <end position="267"/>
    </location>
</feature>
<dbReference type="Gene3D" id="3.40.50.300">
    <property type="entry name" value="P-loop containing nucleotide triphosphate hydrolases"/>
    <property type="match status" value="1"/>
</dbReference>
<evidence type="ECO:0000256" key="1">
    <source>
        <dbReference type="ARBA" id="ARBA00022741"/>
    </source>
</evidence>
<evidence type="ECO:0000259" key="4">
    <source>
        <dbReference type="Pfam" id="PF07728"/>
    </source>
</evidence>
<dbReference type="InterPro" id="IPR011704">
    <property type="entry name" value="ATPase_dyneun-rel_AAA"/>
</dbReference>
<dbReference type="PANTHER" id="PTHR48103:SF2">
    <property type="entry name" value="MIDASIN"/>
    <property type="match status" value="1"/>
</dbReference>